<protein>
    <recommendedName>
        <fullName evidence="3">UrcA family protein</fullName>
    </recommendedName>
</protein>
<dbReference type="Proteomes" id="UP001236369">
    <property type="component" value="Unassembled WGS sequence"/>
</dbReference>
<evidence type="ECO:0000313" key="1">
    <source>
        <dbReference type="EMBL" id="MDQ0442654.1"/>
    </source>
</evidence>
<gene>
    <name evidence="1" type="ORF">QO016_002151</name>
</gene>
<accession>A0ABU0HK10</accession>
<comment type="caution">
    <text evidence="1">The sequence shown here is derived from an EMBL/GenBank/DDBJ whole genome shotgun (WGS) entry which is preliminary data.</text>
</comment>
<evidence type="ECO:0008006" key="3">
    <source>
        <dbReference type="Google" id="ProtNLM"/>
    </source>
</evidence>
<proteinExistence type="predicted"/>
<keyword evidence="2" id="KW-1185">Reference proteome</keyword>
<reference evidence="1 2" key="1">
    <citation type="submission" date="2023-07" db="EMBL/GenBank/DDBJ databases">
        <title>Genomic Encyclopedia of Type Strains, Phase IV (KMG-IV): sequencing the most valuable type-strain genomes for metagenomic binning, comparative biology and taxonomic classification.</title>
        <authorList>
            <person name="Goeker M."/>
        </authorList>
    </citation>
    <scope>NUCLEOTIDE SEQUENCE [LARGE SCALE GENOMIC DNA]</scope>
    <source>
        <strain evidence="1 2">DSM 19562</strain>
    </source>
</reference>
<name>A0ABU0HK10_9HYPH</name>
<sequence length="129" mass="13737">MNRDPDSVGHQSPARAFTVHSSAECPMLARVALISIALASGAQAAAFDDLKGHLASCLRFEMNDSPARRGVPASVRVHDALDRCADDVARLERADGRRLRGDGGISPSTKEVILRVVSRSGNGVANVRY</sequence>
<evidence type="ECO:0000313" key="2">
    <source>
        <dbReference type="Proteomes" id="UP001236369"/>
    </source>
</evidence>
<dbReference type="EMBL" id="JAUSVV010000004">
    <property type="protein sequence ID" value="MDQ0442654.1"/>
    <property type="molecule type" value="Genomic_DNA"/>
</dbReference>
<dbReference type="RefSeq" id="WP_238247999.1">
    <property type="nucleotide sequence ID" value="NZ_BPQX01000014.1"/>
</dbReference>
<organism evidence="1 2">
    <name type="scientific">Methylobacterium persicinum</name>
    <dbReference type="NCBI Taxonomy" id="374426"/>
    <lineage>
        <taxon>Bacteria</taxon>
        <taxon>Pseudomonadati</taxon>
        <taxon>Pseudomonadota</taxon>
        <taxon>Alphaproteobacteria</taxon>
        <taxon>Hyphomicrobiales</taxon>
        <taxon>Methylobacteriaceae</taxon>
        <taxon>Methylobacterium</taxon>
    </lineage>
</organism>